<dbReference type="Proteomes" id="UP000033900">
    <property type="component" value="Unassembled WGS sequence"/>
</dbReference>
<gene>
    <name evidence="2" type="ORF">RS84_03162</name>
</gene>
<dbReference type="GO" id="GO:0016747">
    <property type="term" value="F:acyltransferase activity, transferring groups other than amino-acyl groups"/>
    <property type="evidence" value="ECO:0007669"/>
    <property type="project" value="InterPro"/>
</dbReference>
<dbReference type="EMBL" id="JYJB01000010">
    <property type="protein sequence ID" value="KJL46526.1"/>
    <property type="molecule type" value="Genomic_DNA"/>
</dbReference>
<dbReference type="AlphaFoldDB" id="A0A0M2HPW7"/>
<evidence type="ECO:0000259" key="1">
    <source>
        <dbReference type="PROSITE" id="PS51186"/>
    </source>
</evidence>
<dbReference type="OrthoDB" id="4119890at2"/>
<dbReference type="PATRIC" id="fig|273678.4.peg.3158"/>
<reference evidence="2 3" key="1">
    <citation type="submission" date="2015-02" db="EMBL/GenBank/DDBJ databases">
        <title>Draft genome sequences of ten Microbacterium spp. with emphasis on heavy metal contaminated environments.</title>
        <authorList>
            <person name="Corretto E."/>
        </authorList>
    </citation>
    <scope>NUCLEOTIDE SEQUENCE [LARGE SCALE GENOMIC DNA]</scope>
    <source>
        <strain evidence="2 3">SA35</strain>
    </source>
</reference>
<dbReference type="RefSeq" id="WP_045258697.1">
    <property type="nucleotide sequence ID" value="NZ_JYJB01000010.1"/>
</dbReference>
<dbReference type="Pfam" id="PF00583">
    <property type="entry name" value="Acetyltransf_1"/>
    <property type="match status" value="1"/>
</dbReference>
<evidence type="ECO:0000313" key="2">
    <source>
        <dbReference type="EMBL" id="KJL46526.1"/>
    </source>
</evidence>
<dbReference type="SUPFAM" id="SSF55729">
    <property type="entry name" value="Acyl-CoA N-acyltransferases (Nat)"/>
    <property type="match status" value="2"/>
</dbReference>
<dbReference type="STRING" id="273678.RS84_03162"/>
<proteinExistence type="predicted"/>
<protein>
    <submittedName>
        <fullName evidence="2">Acetyltransferase (GNAT) family protein</fullName>
    </submittedName>
</protein>
<sequence length="361" mass="39897">MIALTASATLHPLVLPARADAADADDLISYARVRNASLIETTGRDDELLDPAALLPLLRSDTDATRRQWLIRDGEETIGLGVLNILADDDGRTAFVTINILERFWGRGLGSAALARIEQVAADAGVRKLLLWTQHTDHGEPHLDSPTGFGSVPQDHHARFLIRHGFVLEQVDRVSVLEFDDGSMSALAALRDEAQRLASDYRVVQWMLPTPPEHIARYAWMKEHMSTDAPDAGMGMPAESWDAERIARHDARHLDRGNTVLVTAAEHVATGELCAYNELAIGSRPDETTHQEDTLVLSAHRGHRLGMLVKTAGLLTWTQQHPLSPRVITFNAEENRPMLNINEAMGFTPIAYEGAWRKDLS</sequence>
<dbReference type="Gene3D" id="3.40.630.30">
    <property type="match status" value="1"/>
</dbReference>
<comment type="caution">
    <text evidence="2">The sequence shown here is derived from an EMBL/GenBank/DDBJ whole genome shotgun (WGS) entry which is preliminary data.</text>
</comment>
<feature type="domain" description="N-acetyltransferase" evidence="1">
    <location>
        <begin position="28"/>
        <end position="189"/>
    </location>
</feature>
<dbReference type="PROSITE" id="PS51186">
    <property type="entry name" value="GNAT"/>
    <property type="match status" value="1"/>
</dbReference>
<name>A0A0M2HPW7_9MICO</name>
<accession>A0A0M2HPW7</accession>
<keyword evidence="2" id="KW-0808">Transferase</keyword>
<evidence type="ECO:0000313" key="3">
    <source>
        <dbReference type="Proteomes" id="UP000033900"/>
    </source>
</evidence>
<keyword evidence="3" id="KW-1185">Reference proteome</keyword>
<organism evidence="2 3">
    <name type="scientific">Microbacterium hydrocarbonoxydans</name>
    <dbReference type="NCBI Taxonomy" id="273678"/>
    <lineage>
        <taxon>Bacteria</taxon>
        <taxon>Bacillati</taxon>
        <taxon>Actinomycetota</taxon>
        <taxon>Actinomycetes</taxon>
        <taxon>Micrococcales</taxon>
        <taxon>Microbacteriaceae</taxon>
        <taxon>Microbacterium</taxon>
    </lineage>
</organism>
<dbReference type="CDD" id="cd04301">
    <property type="entry name" value="NAT_SF"/>
    <property type="match status" value="1"/>
</dbReference>
<dbReference type="InterPro" id="IPR016181">
    <property type="entry name" value="Acyl_CoA_acyltransferase"/>
</dbReference>
<dbReference type="InterPro" id="IPR000182">
    <property type="entry name" value="GNAT_dom"/>
</dbReference>